<protein>
    <submittedName>
        <fullName evidence="1">Uncharacterized protein</fullName>
    </submittedName>
</protein>
<dbReference type="EMBL" id="QGKY02000089">
    <property type="protein sequence ID" value="KAF2615020.1"/>
    <property type="molecule type" value="Genomic_DNA"/>
</dbReference>
<evidence type="ECO:0000313" key="1">
    <source>
        <dbReference type="EMBL" id="KAF2615020.1"/>
    </source>
</evidence>
<accession>A0A8S9M4L8</accession>
<name>A0A8S9M4L8_BRACR</name>
<comment type="caution">
    <text evidence="1">The sequence shown here is derived from an EMBL/GenBank/DDBJ whole genome shotgun (WGS) entry which is preliminary data.</text>
</comment>
<proteinExistence type="predicted"/>
<reference evidence="1" key="1">
    <citation type="submission" date="2019-12" db="EMBL/GenBank/DDBJ databases">
        <title>Genome sequencing and annotation of Brassica cretica.</title>
        <authorList>
            <person name="Studholme D.J."/>
            <person name="Sarris P.F."/>
        </authorList>
    </citation>
    <scope>NUCLEOTIDE SEQUENCE</scope>
    <source>
        <strain evidence="1">PFS-102/07</strain>
        <tissue evidence="1">Leaf</tissue>
    </source>
</reference>
<dbReference type="AlphaFoldDB" id="A0A8S9M4L8"/>
<gene>
    <name evidence="1" type="ORF">F2Q70_00012398</name>
</gene>
<organism evidence="1">
    <name type="scientific">Brassica cretica</name>
    <name type="common">Mustard</name>
    <dbReference type="NCBI Taxonomy" id="69181"/>
    <lineage>
        <taxon>Eukaryota</taxon>
        <taxon>Viridiplantae</taxon>
        <taxon>Streptophyta</taxon>
        <taxon>Embryophyta</taxon>
        <taxon>Tracheophyta</taxon>
        <taxon>Spermatophyta</taxon>
        <taxon>Magnoliopsida</taxon>
        <taxon>eudicotyledons</taxon>
        <taxon>Gunneridae</taxon>
        <taxon>Pentapetalae</taxon>
        <taxon>rosids</taxon>
        <taxon>malvids</taxon>
        <taxon>Brassicales</taxon>
        <taxon>Brassicaceae</taxon>
        <taxon>Brassiceae</taxon>
        <taxon>Brassica</taxon>
    </lineage>
</organism>
<sequence>MLRVSIGELTRDLILGVIKSDLHFVWANVFWITQESYPINFSKCWKQPRGLFKSMDLDSEVKKRERLTRCILKLKDNKLTGVRIESSGSRKPRILRKSLSSRQDSRVDELNVVNGNRVGQVVRGLRWNLNELAQAMDGLIRDNLKELTFEWNVSWECLDEFEDFQGLCGPRVEIIGTRDWKSGVLAKDLLGLCGPRVEIIGTRDWKSGVLAKDLLGDQESTRRHNCTVTGTQGVHYCGFPIAMKAWMGTSESLPSHVCRTSICLDLTSRLGQCWSVRTMMPSMDITVELVGLNWSGFRQDQLPRTVSWLIFLTDTDSYWIGKPSKAVGREKGNAEGSYRLDGAREREGTSLGDTVLIRKTDRKERDRWPEGRSESQIWPRVCLFNATPSDPNVEQIVLMILETERNTGRGNDRRSGDNVRKGSVYGLDQFLLDIGYWIGCVLDRVGLTGRKAVEELNGGFGASVGSSERTREREYVSGCDGYAVRPETAGGVMAGLDSVLMYMAQGSVLLVLDGIEGCGADCVLTDPGVIRDWFWDTKHG</sequence>